<dbReference type="AlphaFoldDB" id="A0A397VTL9"/>
<reference evidence="1 2" key="1">
    <citation type="submission" date="2018-06" db="EMBL/GenBank/DDBJ databases">
        <title>Comparative genomics reveals the genomic features of Rhizophagus irregularis, R. cerebriforme, R. diaphanum and Gigaspora rosea, and their symbiotic lifestyle signature.</title>
        <authorList>
            <person name="Morin E."/>
            <person name="San Clemente H."/>
            <person name="Chen E.C.H."/>
            <person name="De La Providencia I."/>
            <person name="Hainaut M."/>
            <person name="Kuo A."/>
            <person name="Kohler A."/>
            <person name="Murat C."/>
            <person name="Tang N."/>
            <person name="Roy S."/>
            <person name="Loubradou J."/>
            <person name="Henrissat B."/>
            <person name="Grigoriev I.V."/>
            <person name="Corradi N."/>
            <person name="Roux C."/>
            <person name="Martin F.M."/>
        </authorList>
    </citation>
    <scope>NUCLEOTIDE SEQUENCE [LARGE SCALE GENOMIC DNA]</scope>
    <source>
        <strain evidence="1 2">DAOM 194757</strain>
    </source>
</reference>
<dbReference type="Proteomes" id="UP000266673">
    <property type="component" value="Unassembled WGS sequence"/>
</dbReference>
<evidence type="ECO:0000313" key="1">
    <source>
        <dbReference type="EMBL" id="RIB22376.1"/>
    </source>
</evidence>
<accession>A0A397VTL9</accession>
<gene>
    <name evidence="1" type="ORF">C2G38_2174139</name>
</gene>
<organism evidence="1 2">
    <name type="scientific">Gigaspora rosea</name>
    <dbReference type="NCBI Taxonomy" id="44941"/>
    <lineage>
        <taxon>Eukaryota</taxon>
        <taxon>Fungi</taxon>
        <taxon>Fungi incertae sedis</taxon>
        <taxon>Mucoromycota</taxon>
        <taxon>Glomeromycotina</taxon>
        <taxon>Glomeromycetes</taxon>
        <taxon>Diversisporales</taxon>
        <taxon>Gigasporaceae</taxon>
        <taxon>Gigaspora</taxon>
    </lineage>
</organism>
<keyword evidence="2" id="KW-1185">Reference proteome</keyword>
<dbReference type="EMBL" id="QKWP01000312">
    <property type="protein sequence ID" value="RIB22376.1"/>
    <property type="molecule type" value="Genomic_DNA"/>
</dbReference>
<comment type="caution">
    <text evidence="1">The sequence shown here is derived from an EMBL/GenBank/DDBJ whole genome shotgun (WGS) entry which is preliminary data.</text>
</comment>
<sequence>MYGIMKLLTTSAWRRFQQMFQECGFEVYIRHKIVEVDAPEKTEAERASDNRRSAINELMKRTRDVYWRIEEKGDRERINAFVKDLKSLLGPILRYISIRVHKLLSQLMLKMG</sequence>
<proteinExistence type="predicted"/>
<name>A0A397VTL9_9GLOM</name>
<evidence type="ECO:0000313" key="2">
    <source>
        <dbReference type="Proteomes" id="UP000266673"/>
    </source>
</evidence>
<protein>
    <submittedName>
        <fullName evidence="1">Uncharacterized protein</fullName>
    </submittedName>
</protein>